<feature type="compositionally biased region" description="Basic and acidic residues" evidence="1">
    <location>
        <begin position="54"/>
        <end position="63"/>
    </location>
</feature>
<sequence>MTTMKKYLVAGTAAAAFVLVGLGVFVASSQSSSTPSTADRHGAQTNRSEMVQHPQDDPDHDWEADPIVPDGKPTTPHEFAEDAQAGQAPGEVPTQGPVGVTSQRDDFAILPPHGTGER</sequence>
<protein>
    <submittedName>
        <fullName evidence="2">Uncharacterized protein</fullName>
    </submittedName>
</protein>
<accession>A0A849CL45</accession>
<reference evidence="2 3" key="1">
    <citation type="submission" date="2020-05" db="EMBL/GenBank/DDBJ databases">
        <title>MicrobeNet Type strains.</title>
        <authorList>
            <person name="Nicholson A.C."/>
        </authorList>
    </citation>
    <scope>NUCLEOTIDE SEQUENCE [LARGE SCALE GENOMIC DNA]</scope>
    <source>
        <strain evidence="2 3">JCM 3224</strain>
    </source>
</reference>
<name>A0A849CL45_9NOCA</name>
<organism evidence="2 3">
    <name type="scientific">Nocardia uniformis</name>
    <dbReference type="NCBI Taxonomy" id="53432"/>
    <lineage>
        <taxon>Bacteria</taxon>
        <taxon>Bacillati</taxon>
        <taxon>Actinomycetota</taxon>
        <taxon>Actinomycetes</taxon>
        <taxon>Mycobacteriales</taxon>
        <taxon>Nocardiaceae</taxon>
        <taxon>Nocardia</taxon>
    </lineage>
</organism>
<evidence type="ECO:0000256" key="1">
    <source>
        <dbReference type="SAM" id="MobiDB-lite"/>
    </source>
</evidence>
<dbReference type="Proteomes" id="UP000586827">
    <property type="component" value="Unassembled WGS sequence"/>
</dbReference>
<keyword evidence="3" id="KW-1185">Reference proteome</keyword>
<dbReference type="AlphaFoldDB" id="A0A849CL45"/>
<feature type="compositionally biased region" description="Low complexity" evidence="1">
    <location>
        <begin position="28"/>
        <end position="37"/>
    </location>
</feature>
<dbReference type="EMBL" id="JABELX010000035">
    <property type="protein sequence ID" value="NNH76061.1"/>
    <property type="molecule type" value="Genomic_DNA"/>
</dbReference>
<feature type="region of interest" description="Disordered" evidence="1">
    <location>
        <begin position="28"/>
        <end position="118"/>
    </location>
</feature>
<dbReference type="RefSeq" id="WP_157552827.1">
    <property type="nucleotide sequence ID" value="NZ_JABELX010000035.1"/>
</dbReference>
<evidence type="ECO:0000313" key="3">
    <source>
        <dbReference type="Proteomes" id="UP000586827"/>
    </source>
</evidence>
<proteinExistence type="predicted"/>
<comment type="caution">
    <text evidence="2">The sequence shown here is derived from an EMBL/GenBank/DDBJ whole genome shotgun (WGS) entry which is preliminary data.</text>
</comment>
<gene>
    <name evidence="2" type="ORF">HLB23_40500</name>
</gene>
<evidence type="ECO:0000313" key="2">
    <source>
        <dbReference type="EMBL" id="NNH76061.1"/>
    </source>
</evidence>